<accession>A0A8J3F6F8</accession>
<dbReference type="PROSITE" id="PS51257">
    <property type="entry name" value="PROKAR_LIPOPROTEIN"/>
    <property type="match status" value="1"/>
</dbReference>
<comment type="caution">
    <text evidence="3">The sequence shown here is derived from an EMBL/GenBank/DDBJ whole genome shotgun (WGS) entry which is preliminary data.</text>
</comment>
<dbReference type="AlphaFoldDB" id="A0A8J3F6F8"/>
<evidence type="ECO:0000259" key="2">
    <source>
        <dbReference type="PROSITE" id="PS50914"/>
    </source>
</evidence>
<keyword evidence="1" id="KW-0732">Signal</keyword>
<evidence type="ECO:0000313" key="4">
    <source>
        <dbReference type="Proteomes" id="UP000627205"/>
    </source>
</evidence>
<feature type="domain" description="BON" evidence="2">
    <location>
        <begin position="41"/>
        <end position="110"/>
    </location>
</feature>
<dbReference type="Pfam" id="PF04972">
    <property type="entry name" value="BON"/>
    <property type="match status" value="1"/>
</dbReference>
<dbReference type="PROSITE" id="PS50914">
    <property type="entry name" value="BON"/>
    <property type="match status" value="1"/>
</dbReference>
<dbReference type="PANTHER" id="PTHR34606">
    <property type="entry name" value="BON DOMAIN-CONTAINING PROTEIN"/>
    <property type="match status" value="1"/>
</dbReference>
<dbReference type="RefSeq" id="WP_188421738.1">
    <property type="nucleotide sequence ID" value="NZ_BMDP01000003.1"/>
</dbReference>
<reference evidence="3" key="2">
    <citation type="submission" date="2020-09" db="EMBL/GenBank/DDBJ databases">
        <authorList>
            <person name="Sun Q."/>
            <person name="Sedlacek I."/>
        </authorList>
    </citation>
    <scope>NUCLEOTIDE SEQUENCE</scope>
    <source>
        <strain evidence="3">CCM 7664</strain>
    </source>
</reference>
<dbReference type="Gene3D" id="3.30.1340.30">
    <property type="match status" value="1"/>
</dbReference>
<dbReference type="PANTHER" id="PTHR34606:SF15">
    <property type="entry name" value="BON DOMAIN-CONTAINING PROTEIN"/>
    <property type="match status" value="1"/>
</dbReference>
<protein>
    <recommendedName>
        <fullName evidence="2">BON domain-containing protein</fullName>
    </recommendedName>
</protein>
<gene>
    <name evidence="3" type="ORF">GCM10011430_22280</name>
</gene>
<dbReference type="EMBL" id="BMDP01000003">
    <property type="protein sequence ID" value="GGI55054.1"/>
    <property type="molecule type" value="Genomic_DNA"/>
</dbReference>
<reference evidence="3" key="1">
    <citation type="journal article" date="2014" name="Int. J. Syst. Evol. Microbiol.">
        <title>Complete genome sequence of Corynebacterium casei LMG S-19264T (=DSM 44701T), isolated from a smear-ripened cheese.</title>
        <authorList>
            <consortium name="US DOE Joint Genome Institute (JGI-PGF)"/>
            <person name="Walter F."/>
            <person name="Albersmeier A."/>
            <person name="Kalinowski J."/>
            <person name="Ruckert C."/>
        </authorList>
    </citation>
    <scope>NUCLEOTIDE SEQUENCE</scope>
    <source>
        <strain evidence="3">CCM 7664</strain>
    </source>
</reference>
<evidence type="ECO:0000256" key="1">
    <source>
        <dbReference type="SAM" id="SignalP"/>
    </source>
</evidence>
<organism evidence="3 4">
    <name type="scientific">Oxalicibacterium solurbis</name>
    <dbReference type="NCBI Taxonomy" id="69280"/>
    <lineage>
        <taxon>Bacteria</taxon>
        <taxon>Pseudomonadati</taxon>
        <taxon>Pseudomonadota</taxon>
        <taxon>Betaproteobacteria</taxon>
        <taxon>Burkholderiales</taxon>
        <taxon>Oxalobacteraceae</taxon>
        <taxon>Oxalicibacterium</taxon>
    </lineage>
</organism>
<keyword evidence="4" id="KW-1185">Reference proteome</keyword>
<dbReference type="Proteomes" id="UP000627205">
    <property type="component" value="Unassembled WGS sequence"/>
</dbReference>
<sequence>MTNVQRALVLAAFSALLAGCASNGSTAKKEEAKPAASAAAADAALTKNVQGALAKEDQLKGAKITVAATTDGAVTLGGETKNDWQKYLAGETAKKTAGVKSVKNSIKVPQ</sequence>
<dbReference type="InterPro" id="IPR007055">
    <property type="entry name" value="BON_dom"/>
</dbReference>
<feature type="chain" id="PRO_5035326233" description="BON domain-containing protein" evidence="1">
    <location>
        <begin position="24"/>
        <end position="110"/>
    </location>
</feature>
<feature type="signal peptide" evidence="1">
    <location>
        <begin position="1"/>
        <end position="23"/>
    </location>
</feature>
<dbReference type="InterPro" id="IPR051686">
    <property type="entry name" value="Lipoprotein_DolP"/>
</dbReference>
<proteinExistence type="predicted"/>
<evidence type="ECO:0000313" key="3">
    <source>
        <dbReference type="EMBL" id="GGI55054.1"/>
    </source>
</evidence>
<name>A0A8J3F6F8_9BURK</name>